<feature type="transmembrane region" description="Helical" evidence="7">
    <location>
        <begin position="166"/>
        <end position="188"/>
    </location>
</feature>
<keyword evidence="8" id="KW-1185">Reference proteome</keyword>
<name>A0A6J1SKR9_FRAOC</name>
<keyword evidence="4 7" id="KW-1133">Transmembrane helix</keyword>
<dbReference type="PANTHER" id="PTHR16133:SF0">
    <property type="entry name" value="ZINC_IRON REGULATED TRANSPORTER-RELATED PROTEIN 102B, ISOFORM E"/>
    <property type="match status" value="1"/>
</dbReference>
<keyword evidence="5" id="KW-0333">Golgi apparatus</keyword>
<dbReference type="AlphaFoldDB" id="A0A6J1SKR9"/>
<dbReference type="RefSeq" id="XP_026281348.1">
    <property type="nucleotide sequence ID" value="XM_026425563.2"/>
</dbReference>
<evidence type="ECO:0000256" key="3">
    <source>
        <dbReference type="ARBA" id="ARBA00022692"/>
    </source>
</evidence>
<dbReference type="Proteomes" id="UP000504606">
    <property type="component" value="Unplaced"/>
</dbReference>
<dbReference type="GO" id="GO:0046873">
    <property type="term" value="F:metal ion transmembrane transporter activity"/>
    <property type="evidence" value="ECO:0007669"/>
    <property type="project" value="InterPro"/>
</dbReference>
<evidence type="ECO:0000313" key="8">
    <source>
        <dbReference type="Proteomes" id="UP000504606"/>
    </source>
</evidence>
<organism evidence="8 9">
    <name type="scientific">Frankliniella occidentalis</name>
    <name type="common">Western flower thrips</name>
    <name type="synonym">Euthrips occidentalis</name>
    <dbReference type="NCBI Taxonomy" id="133901"/>
    <lineage>
        <taxon>Eukaryota</taxon>
        <taxon>Metazoa</taxon>
        <taxon>Ecdysozoa</taxon>
        <taxon>Arthropoda</taxon>
        <taxon>Hexapoda</taxon>
        <taxon>Insecta</taxon>
        <taxon>Pterygota</taxon>
        <taxon>Neoptera</taxon>
        <taxon>Paraneoptera</taxon>
        <taxon>Thysanoptera</taxon>
        <taxon>Terebrantia</taxon>
        <taxon>Thripoidea</taxon>
        <taxon>Thripidae</taxon>
        <taxon>Frankliniella</taxon>
    </lineage>
</organism>
<feature type="transmembrane region" description="Helical" evidence="7">
    <location>
        <begin position="231"/>
        <end position="253"/>
    </location>
</feature>
<keyword evidence="3 7" id="KW-0812">Transmembrane</keyword>
<evidence type="ECO:0000256" key="7">
    <source>
        <dbReference type="SAM" id="Phobius"/>
    </source>
</evidence>
<dbReference type="GO" id="GO:0006829">
    <property type="term" value="P:zinc ion transport"/>
    <property type="evidence" value="ECO:0007669"/>
    <property type="project" value="InterPro"/>
</dbReference>
<evidence type="ECO:0000256" key="2">
    <source>
        <dbReference type="ARBA" id="ARBA00004394"/>
    </source>
</evidence>
<dbReference type="OrthoDB" id="19859at2759"/>
<feature type="transmembrane region" description="Helical" evidence="7">
    <location>
        <begin position="96"/>
        <end position="114"/>
    </location>
</feature>
<feature type="transmembrane region" description="Helical" evidence="7">
    <location>
        <begin position="35"/>
        <end position="55"/>
    </location>
</feature>
<dbReference type="CTD" id="43786"/>
<evidence type="ECO:0000256" key="1">
    <source>
        <dbReference type="ARBA" id="ARBA00004127"/>
    </source>
</evidence>
<dbReference type="PANTHER" id="PTHR16133">
    <property type="entry name" value="SOLUTE CARRIER FAMILY 39 ZINC TRANSPORTER , MEMBER 9-RELATED"/>
    <property type="match status" value="1"/>
</dbReference>
<protein>
    <submittedName>
        <fullName evidence="9">Zinc transporter ZIP9</fullName>
    </submittedName>
</protein>
<feature type="transmembrane region" description="Helical" evidence="7">
    <location>
        <begin position="200"/>
        <end position="219"/>
    </location>
</feature>
<evidence type="ECO:0000256" key="6">
    <source>
        <dbReference type="ARBA" id="ARBA00023136"/>
    </source>
</evidence>
<feature type="transmembrane region" description="Helical" evidence="7">
    <location>
        <begin position="6"/>
        <end position="28"/>
    </location>
</feature>
<keyword evidence="6 7" id="KW-0472">Membrane</keyword>
<gene>
    <name evidence="9" type="primary">LOC113208530</name>
</gene>
<dbReference type="Pfam" id="PF02535">
    <property type="entry name" value="Zip"/>
    <property type="match status" value="2"/>
</dbReference>
<feature type="transmembrane region" description="Helical" evidence="7">
    <location>
        <begin position="135"/>
        <end position="160"/>
    </location>
</feature>
<evidence type="ECO:0000256" key="5">
    <source>
        <dbReference type="ARBA" id="ARBA00023034"/>
    </source>
</evidence>
<accession>A0A6J1SKR9</accession>
<evidence type="ECO:0000256" key="4">
    <source>
        <dbReference type="ARBA" id="ARBA00022989"/>
    </source>
</evidence>
<sequence>MEETTMLLLLAIVMLVGSFVAGSIPLVMSMSEEKLQLVSVLGAGLLVGTALAVIIPEGVRSLLDVPQVVHSHASVGSKNEGLVVEEPHSHDQLSDIHSLIGLSLVLGFVFMLLIDQISMAKSRDIEGGGKGGERSFTATLGLVVHAAVDGVALGAAASTAHTDVEMIVFLAIMLHKAPAAFGLVTFLLHEGVDRKRIRKHLFIFSVAAPLLSLLTYFGIGQEGKDTLSSVNATGLSMLFSAGTFLYVATVHVLPELTNRTSGNCHGSGGGSLRFSELAALVVGSLLPALLTTGHHH</sequence>
<comment type="subcellular location">
    <subcellularLocation>
        <location evidence="1">Endomembrane system</location>
        <topology evidence="1">Multi-pass membrane protein</topology>
    </subcellularLocation>
    <subcellularLocation>
        <location evidence="2">Golgi apparatus membrane</location>
    </subcellularLocation>
</comment>
<proteinExistence type="predicted"/>
<dbReference type="GO" id="GO:0000139">
    <property type="term" value="C:Golgi membrane"/>
    <property type="evidence" value="ECO:0007669"/>
    <property type="project" value="UniProtKB-SubCell"/>
</dbReference>
<dbReference type="InterPro" id="IPR003689">
    <property type="entry name" value="ZIP"/>
</dbReference>
<evidence type="ECO:0000313" key="9">
    <source>
        <dbReference type="RefSeq" id="XP_026281348.1"/>
    </source>
</evidence>
<dbReference type="KEGG" id="foc:113208530"/>
<dbReference type="GeneID" id="113208530"/>
<reference evidence="9" key="1">
    <citation type="submission" date="2025-08" db="UniProtKB">
        <authorList>
            <consortium name="RefSeq"/>
        </authorList>
    </citation>
    <scope>IDENTIFICATION</scope>
    <source>
        <tissue evidence="9">Whole organism</tissue>
    </source>
</reference>
<dbReference type="InterPro" id="IPR045891">
    <property type="entry name" value="ZIP9"/>
</dbReference>